<sequence length="164" mass="18917">MLIYFMLTGHHPFGKCDDDCQVNIARGRVLVRPVNTELDDLAHHLLALEPEYRLSASSAIRTTEGILRQFNMACSSFNNWSWRIPRDVIKDAFPNDDAPKDALGLLKLIKRCTLEYDTMSSEAQKAMKQPERFFAETFPGLLMAVHTVVRRIHWRYSPTIEAFF</sequence>
<evidence type="ECO:0000313" key="2">
    <source>
        <dbReference type="Proteomes" id="UP000821865"/>
    </source>
</evidence>
<reference evidence="1" key="1">
    <citation type="submission" date="2020-05" db="EMBL/GenBank/DDBJ databases">
        <title>Large-scale comparative analyses of tick genomes elucidate their genetic diversity and vector capacities.</title>
        <authorList>
            <person name="Jia N."/>
            <person name="Wang J."/>
            <person name="Shi W."/>
            <person name="Du L."/>
            <person name="Sun Y."/>
            <person name="Zhan W."/>
            <person name="Jiang J."/>
            <person name="Wang Q."/>
            <person name="Zhang B."/>
            <person name="Ji P."/>
            <person name="Sakyi L.B."/>
            <person name="Cui X."/>
            <person name="Yuan T."/>
            <person name="Jiang B."/>
            <person name="Yang W."/>
            <person name="Lam T.T.-Y."/>
            <person name="Chang Q."/>
            <person name="Ding S."/>
            <person name="Wang X."/>
            <person name="Zhu J."/>
            <person name="Ruan X."/>
            <person name="Zhao L."/>
            <person name="Wei J."/>
            <person name="Que T."/>
            <person name="Du C."/>
            <person name="Cheng J."/>
            <person name="Dai P."/>
            <person name="Han X."/>
            <person name="Huang E."/>
            <person name="Gao Y."/>
            <person name="Liu J."/>
            <person name="Shao H."/>
            <person name="Ye R."/>
            <person name="Li L."/>
            <person name="Wei W."/>
            <person name="Wang X."/>
            <person name="Wang C."/>
            <person name="Yang T."/>
            <person name="Huo Q."/>
            <person name="Li W."/>
            <person name="Guo W."/>
            <person name="Chen H."/>
            <person name="Zhou L."/>
            <person name="Ni X."/>
            <person name="Tian J."/>
            <person name="Zhou Y."/>
            <person name="Sheng Y."/>
            <person name="Liu T."/>
            <person name="Pan Y."/>
            <person name="Xia L."/>
            <person name="Li J."/>
            <person name="Zhao F."/>
            <person name="Cao W."/>
        </authorList>
    </citation>
    <scope>NUCLEOTIDE SEQUENCE</scope>
    <source>
        <strain evidence="1">Dsil-2018</strain>
    </source>
</reference>
<accession>A0ACB8E2Y3</accession>
<name>A0ACB8E2Y3_DERSI</name>
<dbReference type="Proteomes" id="UP000821865">
    <property type="component" value="Chromosome 1"/>
</dbReference>
<protein>
    <submittedName>
        <fullName evidence="1">Uncharacterized protein</fullName>
    </submittedName>
</protein>
<proteinExistence type="predicted"/>
<keyword evidence="2" id="KW-1185">Reference proteome</keyword>
<gene>
    <name evidence="1" type="ORF">HPB49_020434</name>
</gene>
<organism evidence="1 2">
    <name type="scientific">Dermacentor silvarum</name>
    <name type="common">Tick</name>
    <dbReference type="NCBI Taxonomy" id="543639"/>
    <lineage>
        <taxon>Eukaryota</taxon>
        <taxon>Metazoa</taxon>
        <taxon>Ecdysozoa</taxon>
        <taxon>Arthropoda</taxon>
        <taxon>Chelicerata</taxon>
        <taxon>Arachnida</taxon>
        <taxon>Acari</taxon>
        <taxon>Parasitiformes</taxon>
        <taxon>Ixodida</taxon>
        <taxon>Ixodoidea</taxon>
        <taxon>Ixodidae</taxon>
        <taxon>Rhipicephalinae</taxon>
        <taxon>Dermacentor</taxon>
    </lineage>
</organism>
<dbReference type="EMBL" id="CM023470">
    <property type="protein sequence ID" value="KAH7980956.1"/>
    <property type="molecule type" value="Genomic_DNA"/>
</dbReference>
<comment type="caution">
    <text evidence="1">The sequence shown here is derived from an EMBL/GenBank/DDBJ whole genome shotgun (WGS) entry which is preliminary data.</text>
</comment>
<evidence type="ECO:0000313" key="1">
    <source>
        <dbReference type="EMBL" id="KAH7980956.1"/>
    </source>
</evidence>